<evidence type="ECO:0000256" key="1">
    <source>
        <dbReference type="ARBA" id="ARBA00023002"/>
    </source>
</evidence>
<dbReference type="InterPro" id="IPR006076">
    <property type="entry name" value="FAD-dep_OxRdtase"/>
</dbReference>
<sequence length="370" mass="38571">MSAVTDAVVIGGGLHGLSAALHLARRGVRVTLFERDRIGRHASGATAAGVRILNRDPAEIPLALVSNRLWRDIGALVGDDCGFHAHGMVRVAEHPADLAPLRERAALVRGLGYDHEEMIDAAELFGLVPALARHCAGALICRRDGAADPHRTLAAFRRAAEAAGVVIHEGAPVSRIVREEGCWRIEAGALAVTARSVVNAAGAWGGRIGAMLGEALPLRPKALMMIVTEKVAPFLGPVMSIYGRKLSFKQTDRGTLLLGGGHEGVPDLETGRSEVRAAVVARGAKAATDLFPAIGPLRVARIWAGIEAATADALPIIERSPRLPDVVHAVGFTGHGFQLVPVVGGIVADLVIDGGTALPIAPFAAARFAA</sequence>
<proteinExistence type="predicted"/>
<dbReference type="Gene3D" id="3.30.9.10">
    <property type="entry name" value="D-Amino Acid Oxidase, subunit A, domain 2"/>
    <property type="match status" value="1"/>
</dbReference>
<dbReference type="AlphaFoldDB" id="A0A5M6IUK9"/>
<dbReference type="InterPro" id="IPR036188">
    <property type="entry name" value="FAD/NAD-bd_sf"/>
</dbReference>
<dbReference type="RefSeq" id="WP_150040984.1">
    <property type="nucleotide sequence ID" value="NZ_OW485601.1"/>
</dbReference>
<dbReference type="GO" id="GO:0005737">
    <property type="term" value="C:cytoplasm"/>
    <property type="evidence" value="ECO:0007669"/>
    <property type="project" value="TreeGrafter"/>
</dbReference>
<dbReference type="OrthoDB" id="9815989at2"/>
<evidence type="ECO:0000259" key="2">
    <source>
        <dbReference type="Pfam" id="PF01266"/>
    </source>
</evidence>
<dbReference type="Pfam" id="PF01266">
    <property type="entry name" value="DAO"/>
    <property type="match status" value="1"/>
</dbReference>
<dbReference type="GO" id="GO:0016491">
    <property type="term" value="F:oxidoreductase activity"/>
    <property type="evidence" value="ECO:0007669"/>
    <property type="project" value="UniProtKB-KW"/>
</dbReference>
<accession>A0A5M6IUK9</accession>
<comment type="caution">
    <text evidence="3">The sequence shown here is derived from an EMBL/GenBank/DDBJ whole genome shotgun (WGS) entry which is preliminary data.</text>
</comment>
<dbReference type="PANTHER" id="PTHR13847">
    <property type="entry name" value="SARCOSINE DEHYDROGENASE-RELATED"/>
    <property type="match status" value="1"/>
</dbReference>
<dbReference type="EMBL" id="VWPK01000016">
    <property type="protein sequence ID" value="KAA5611974.1"/>
    <property type="molecule type" value="Genomic_DNA"/>
</dbReference>
<organism evidence="3 4">
    <name type="scientific">Rhodovastum atsumiense</name>
    <dbReference type="NCBI Taxonomy" id="504468"/>
    <lineage>
        <taxon>Bacteria</taxon>
        <taxon>Pseudomonadati</taxon>
        <taxon>Pseudomonadota</taxon>
        <taxon>Alphaproteobacteria</taxon>
        <taxon>Acetobacterales</taxon>
        <taxon>Acetobacteraceae</taxon>
        <taxon>Rhodovastum</taxon>
    </lineage>
</organism>
<dbReference type="Gene3D" id="3.50.50.60">
    <property type="entry name" value="FAD/NAD(P)-binding domain"/>
    <property type="match status" value="1"/>
</dbReference>
<keyword evidence="4" id="KW-1185">Reference proteome</keyword>
<gene>
    <name evidence="3" type="ORF">F1189_11995</name>
</gene>
<name>A0A5M6IUK9_9PROT</name>
<evidence type="ECO:0000313" key="3">
    <source>
        <dbReference type="EMBL" id="KAA5611974.1"/>
    </source>
</evidence>
<dbReference type="Proteomes" id="UP000325255">
    <property type="component" value="Unassembled WGS sequence"/>
</dbReference>
<keyword evidence="1" id="KW-0560">Oxidoreductase</keyword>
<protein>
    <submittedName>
        <fullName evidence="3">FAD-binding oxidoreductase</fullName>
    </submittedName>
</protein>
<reference evidence="3 4" key="1">
    <citation type="submission" date="2019-09" db="EMBL/GenBank/DDBJ databases">
        <title>Genome sequence of Rhodovastum atsumiense, a diverse member of the Acetobacteraceae family of non-sulfur purple photosynthetic bacteria.</title>
        <authorList>
            <person name="Meyer T."/>
            <person name="Kyndt J."/>
        </authorList>
    </citation>
    <scope>NUCLEOTIDE SEQUENCE [LARGE SCALE GENOMIC DNA]</scope>
    <source>
        <strain evidence="3 4">DSM 21279</strain>
    </source>
</reference>
<feature type="domain" description="FAD dependent oxidoreductase" evidence="2">
    <location>
        <begin position="6"/>
        <end position="350"/>
    </location>
</feature>
<evidence type="ECO:0000313" key="4">
    <source>
        <dbReference type="Proteomes" id="UP000325255"/>
    </source>
</evidence>
<dbReference type="SUPFAM" id="SSF51905">
    <property type="entry name" value="FAD/NAD(P)-binding domain"/>
    <property type="match status" value="1"/>
</dbReference>